<dbReference type="InterPro" id="IPR029044">
    <property type="entry name" value="Nucleotide-diphossugar_trans"/>
</dbReference>
<dbReference type="Pfam" id="PF12804">
    <property type="entry name" value="NTP_transf_3"/>
    <property type="match status" value="1"/>
</dbReference>
<gene>
    <name evidence="4" type="ORF">BW733_04145</name>
</gene>
<dbReference type="PANTHER" id="PTHR19136:SF81">
    <property type="entry name" value="MOLYBDENUM COFACTOR GUANYLYLTRANSFERASE"/>
    <property type="match status" value="1"/>
</dbReference>
<evidence type="ECO:0000313" key="5">
    <source>
        <dbReference type="Proteomes" id="UP000188235"/>
    </source>
</evidence>
<dbReference type="Proteomes" id="UP000188235">
    <property type="component" value="Chromosome"/>
</dbReference>
<dbReference type="SUPFAM" id="SSF53448">
    <property type="entry name" value="Nucleotide-diphospho-sugar transferases"/>
    <property type="match status" value="1"/>
</dbReference>
<name>A0A1Q2CVK5_9ACTN</name>
<organism evidence="4 5">
    <name type="scientific">Tessaracoccus flavescens</name>
    <dbReference type="NCBI Taxonomy" id="399497"/>
    <lineage>
        <taxon>Bacteria</taxon>
        <taxon>Bacillati</taxon>
        <taxon>Actinomycetota</taxon>
        <taxon>Actinomycetes</taxon>
        <taxon>Propionibacteriales</taxon>
        <taxon>Propionibacteriaceae</taxon>
        <taxon>Tessaracoccus</taxon>
    </lineage>
</organism>
<dbReference type="STRING" id="399497.BW733_04145"/>
<dbReference type="AlphaFoldDB" id="A0A1Q2CVK5"/>
<evidence type="ECO:0000313" key="4">
    <source>
        <dbReference type="EMBL" id="AQP50145.1"/>
    </source>
</evidence>
<evidence type="ECO:0000259" key="3">
    <source>
        <dbReference type="Pfam" id="PF12804"/>
    </source>
</evidence>
<evidence type="ECO:0000256" key="1">
    <source>
        <dbReference type="ARBA" id="ARBA00022679"/>
    </source>
</evidence>
<evidence type="ECO:0000256" key="2">
    <source>
        <dbReference type="SAM" id="MobiDB-lite"/>
    </source>
</evidence>
<keyword evidence="1" id="KW-0808">Transferase</keyword>
<feature type="compositionally biased region" description="Basic and acidic residues" evidence="2">
    <location>
        <begin position="176"/>
        <end position="196"/>
    </location>
</feature>
<dbReference type="Gene3D" id="3.90.550.10">
    <property type="entry name" value="Spore Coat Polysaccharide Biosynthesis Protein SpsA, Chain A"/>
    <property type="match status" value="1"/>
</dbReference>
<keyword evidence="5" id="KW-1185">Reference proteome</keyword>
<proteinExistence type="predicted"/>
<sequence length="203" mass="21716">MAWGILLAGGRSSRMGTDKLDLTLEGRTLAQRGVDALLSVADVVVVASPHREGFDDPRVEFVLEDPPFGGPVAGIAAALEWLPEGDVEVYLLAGDLADPAPLVALLASGVPGEDGLALVDEEGWPQYLAGRYRASALRRVVSGEVRDRSVHRTFRPLRLALSPVVSAMAADVDTPEQARHAGIDPTENRCDNRRSTDLSNLDE</sequence>
<dbReference type="PANTHER" id="PTHR19136">
    <property type="entry name" value="MOLYBDENUM COFACTOR GUANYLYLTRANSFERASE"/>
    <property type="match status" value="1"/>
</dbReference>
<dbReference type="EMBL" id="CP019607">
    <property type="protein sequence ID" value="AQP50145.1"/>
    <property type="molecule type" value="Genomic_DNA"/>
</dbReference>
<protein>
    <recommendedName>
        <fullName evidence="3">MobA-like NTP transferase domain-containing protein</fullName>
    </recommendedName>
</protein>
<accession>A0A1Q2CVK5</accession>
<reference evidence="4 5" key="1">
    <citation type="journal article" date="2008" name="Int. J. Syst. Evol. Microbiol.">
        <title>Tessaracoccus flavescens sp. nov., isolated from marine sediment.</title>
        <authorList>
            <person name="Lee D.W."/>
            <person name="Lee S.D."/>
        </authorList>
    </citation>
    <scope>NUCLEOTIDE SEQUENCE [LARGE SCALE GENOMIC DNA]</scope>
    <source>
        <strain evidence="4 5">SST-39T</strain>
    </source>
</reference>
<dbReference type="InterPro" id="IPR025877">
    <property type="entry name" value="MobA-like_NTP_Trfase"/>
</dbReference>
<feature type="region of interest" description="Disordered" evidence="2">
    <location>
        <begin position="172"/>
        <end position="203"/>
    </location>
</feature>
<dbReference type="KEGG" id="tfa:BW733_04145"/>
<dbReference type="GO" id="GO:0016779">
    <property type="term" value="F:nucleotidyltransferase activity"/>
    <property type="evidence" value="ECO:0007669"/>
    <property type="project" value="UniProtKB-ARBA"/>
</dbReference>
<feature type="domain" description="MobA-like NTP transferase" evidence="3">
    <location>
        <begin position="4"/>
        <end position="152"/>
    </location>
</feature>